<dbReference type="EMBL" id="REGN01001034">
    <property type="protein sequence ID" value="RNA37529.1"/>
    <property type="molecule type" value="Genomic_DNA"/>
</dbReference>
<reference evidence="1 2" key="1">
    <citation type="journal article" date="2018" name="Sci. Rep.">
        <title>Genomic signatures of local adaptation to the degree of environmental predictability in rotifers.</title>
        <authorList>
            <person name="Franch-Gras L."/>
            <person name="Hahn C."/>
            <person name="Garcia-Roger E.M."/>
            <person name="Carmona M.J."/>
            <person name="Serra M."/>
            <person name="Gomez A."/>
        </authorList>
    </citation>
    <scope>NUCLEOTIDE SEQUENCE [LARGE SCALE GENOMIC DNA]</scope>
    <source>
        <strain evidence="1">HYR1</strain>
    </source>
</reference>
<dbReference type="Proteomes" id="UP000276133">
    <property type="component" value="Unassembled WGS sequence"/>
</dbReference>
<name>A0A3M7SP68_BRAPC</name>
<proteinExistence type="predicted"/>
<sequence length="60" mass="7131">MPNRNSFNRLVDHIIYDYVNSTQFKNHILFTKTISIKKKSYSKSSTKNQICCNLNETFQK</sequence>
<keyword evidence="2" id="KW-1185">Reference proteome</keyword>
<accession>A0A3M7SP68</accession>
<gene>
    <name evidence="1" type="ORF">BpHYR1_028062</name>
</gene>
<organism evidence="1 2">
    <name type="scientific">Brachionus plicatilis</name>
    <name type="common">Marine rotifer</name>
    <name type="synonym">Brachionus muelleri</name>
    <dbReference type="NCBI Taxonomy" id="10195"/>
    <lineage>
        <taxon>Eukaryota</taxon>
        <taxon>Metazoa</taxon>
        <taxon>Spiralia</taxon>
        <taxon>Gnathifera</taxon>
        <taxon>Rotifera</taxon>
        <taxon>Eurotatoria</taxon>
        <taxon>Monogononta</taxon>
        <taxon>Pseudotrocha</taxon>
        <taxon>Ploima</taxon>
        <taxon>Brachionidae</taxon>
        <taxon>Brachionus</taxon>
    </lineage>
</organism>
<protein>
    <submittedName>
        <fullName evidence="1">Uncharacterized protein</fullName>
    </submittedName>
</protein>
<evidence type="ECO:0000313" key="1">
    <source>
        <dbReference type="EMBL" id="RNA37529.1"/>
    </source>
</evidence>
<dbReference type="AlphaFoldDB" id="A0A3M7SP68"/>
<evidence type="ECO:0000313" key="2">
    <source>
        <dbReference type="Proteomes" id="UP000276133"/>
    </source>
</evidence>
<comment type="caution">
    <text evidence="1">The sequence shown here is derived from an EMBL/GenBank/DDBJ whole genome shotgun (WGS) entry which is preliminary data.</text>
</comment>